<dbReference type="Proteomes" id="UP000886523">
    <property type="component" value="Unassembled WGS sequence"/>
</dbReference>
<protein>
    <submittedName>
        <fullName evidence="1">Uncharacterized protein</fullName>
    </submittedName>
</protein>
<name>A0A9P6AZ18_9AGAM</name>
<dbReference type="EMBL" id="MU128960">
    <property type="protein sequence ID" value="KAF9514482.1"/>
    <property type="molecule type" value="Genomic_DNA"/>
</dbReference>
<evidence type="ECO:0000313" key="1">
    <source>
        <dbReference type="EMBL" id="KAF9514482.1"/>
    </source>
</evidence>
<accession>A0A9P6AZ18</accession>
<sequence>MPRASCSPIPSRGGAISSRHTNFQSGRAYLGSDRFRCISSGVDWWPDSPSELRNLVCRSWSPKIE</sequence>
<comment type="caution">
    <text evidence="1">The sequence shown here is derived from an EMBL/GenBank/DDBJ whole genome shotgun (WGS) entry which is preliminary data.</text>
</comment>
<keyword evidence="2" id="KW-1185">Reference proteome</keyword>
<evidence type="ECO:0000313" key="2">
    <source>
        <dbReference type="Proteomes" id="UP000886523"/>
    </source>
</evidence>
<dbReference type="AlphaFoldDB" id="A0A9P6AZ18"/>
<proteinExistence type="predicted"/>
<reference evidence="1" key="1">
    <citation type="journal article" date="2020" name="Nat. Commun.">
        <title>Large-scale genome sequencing of mycorrhizal fungi provides insights into the early evolution of symbiotic traits.</title>
        <authorList>
            <person name="Miyauchi S."/>
            <person name="Kiss E."/>
            <person name="Kuo A."/>
            <person name="Drula E."/>
            <person name="Kohler A."/>
            <person name="Sanchez-Garcia M."/>
            <person name="Morin E."/>
            <person name="Andreopoulos B."/>
            <person name="Barry K.W."/>
            <person name="Bonito G."/>
            <person name="Buee M."/>
            <person name="Carver A."/>
            <person name="Chen C."/>
            <person name="Cichocki N."/>
            <person name="Clum A."/>
            <person name="Culley D."/>
            <person name="Crous P.W."/>
            <person name="Fauchery L."/>
            <person name="Girlanda M."/>
            <person name="Hayes R.D."/>
            <person name="Keri Z."/>
            <person name="LaButti K."/>
            <person name="Lipzen A."/>
            <person name="Lombard V."/>
            <person name="Magnuson J."/>
            <person name="Maillard F."/>
            <person name="Murat C."/>
            <person name="Nolan M."/>
            <person name="Ohm R.A."/>
            <person name="Pangilinan J."/>
            <person name="Pereira M.F."/>
            <person name="Perotto S."/>
            <person name="Peter M."/>
            <person name="Pfister S."/>
            <person name="Riley R."/>
            <person name="Sitrit Y."/>
            <person name="Stielow J.B."/>
            <person name="Szollosi G."/>
            <person name="Zifcakova L."/>
            <person name="Stursova M."/>
            <person name="Spatafora J.W."/>
            <person name="Tedersoo L."/>
            <person name="Vaario L.M."/>
            <person name="Yamada A."/>
            <person name="Yan M."/>
            <person name="Wang P."/>
            <person name="Xu J."/>
            <person name="Bruns T."/>
            <person name="Baldrian P."/>
            <person name="Vilgalys R."/>
            <person name="Dunand C."/>
            <person name="Henrissat B."/>
            <person name="Grigoriev I.V."/>
            <person name="Hibbett D."/>
            <person name="Nagy L.G."/>
            <person name="Martin F.M."/>
        </authorList>
    </citation>
    <scope>NUCLEOTIDE SEQUENCE</scope>
    <source>
        <strain evidence="1">UP504</strain>
    </source>
</reference>
<organism evidence="1 2">
    <name type="scientific">Hydnum rufescens UP504</name>
    <dbReference type="NCBI Taxonomy" id="1448309"/>
    <lineage>
        <taxon>Eukaryota</taxon>
        <taxon>Fungi</taxon>
        <taxon>Dikarya</taxon>
        <taxon>Basidiomycota</taxon>
        <taxon>Agaricomycotina</taxon>
        <taxon>Agaricomycetes</taxon>
        <taxon>Cantharellales</taxon>
        <taxon>Hydnaceae</taxon>
        <taxon>Hydnum</taxon>
    </lineage>
</organism>
<gene>
    <name evidence="1" type="ORF">BS47DRAFT_1343049</name>
</gene>